<dbReference type="Gene3D" id="1.10.10.10">
    <property type="entry name" value="Winged helix-like DNA-binding domain superfamily/Winged helix DNA-binding domain"/>
    <property type="match status" value="1"/>
</dbReference>
<evidence type="ECO:0000256" key="2">
    <source>
        <dbReference type="ARBA" id="ARBA00023015"/>
    </source>
</evidence>
<dbReference type="CDD" id="cd08433">
    <property type="entry name" value="PBP2_Nac"/>
    <property type="match status" value="1"/>
</dbReference>
<keyword evidence="4" id="KW-0010">Activator</keyword>
<evidence type="ECO:0000256" key="1">
    <source>
        <dbReference type="ARBA" id="ARBA00009437"/>
    </source>
</evidence>
<comment type="caution">
    <text evidence="7">The sequence shown here is derived from an EMBL/GenBank/DDBJ whole genome shotgun (WGS) entry which is preliminary data.</text>
</comment>
<dbReference type="SUPFAM" id="SSF53850">
    <property type="entry name" value="Periplasmic binding protein-like II"/>
    <property type="match status" value="1"/>
</dbReference>
<dbReference type="RefSeq" id="WP_177135930.1">
    <property type="nucleotide sequence ID" value="NZ_VYGV01000009.1"/>
</dbReference>
<evidence type="ECO:0000256" key="4">
    <source>
        <dbReference type="ARBA" id="ARBA00023159"/>
    </source>
</evidence>
<dbReference type="GO" id="GO:2000142">
    <property type="term" value="P:regulation of DNA-templated transcription initiation"/>
    <property type="evidence" value="ECO:0007669"/>
    <property type="project" value="TreeGrafter"/>
</dbReference>
<evidence type="ECO:0000313" key="7">
    <source>
        <dbReference type="EMBL" id="NWF46024.1"/>
    </source>
</evidence>
<keyword evidence="3" id="KW-0238">DNA-binding</keyword>
<evidence type="ECO:0000256" key="3">
    <source>
        <dbReference type="ARBA" id="ARBA00023125"/>
    </source>
</evidence>
<dbReference type="Proteomes" id="UP000545507">
    <property type="component" value="Unassembled WGS sequence"/>
</dbReference>
<sequence>MELRQLRYFVRIVELGSMSRAAADLDMVQSALSQQITRLEGELCTRLLHRTPRGVSPTEAGVAFFREAQLTLRHAEQAMRVAQQARLSGTVSVGLAPTTSAVLGLPLMQAMRERYPDVRLHMVESMSGHLTAMLNARQLDLAVLFDTRLHQARQAGGGRRWGIQPLLEEDLFLVRRAGVPRLPAEIAIADLADEPLILPTGPHGLRSTLDTAFAGAGIAPRVVLEVDSLAMVMAAVDAGLGSTLQPWAALGRYPDAAQRFQCARLTDAPARRVNLLCTLSDDELSPAALAARVVLIDCVRTLVGEGRWFGATALAAGPDTHHTS</sequence>
<dbReference type="GO" id="GO:0003677">
    <property type="term" value="F:DNA binding"/>
    <property type="evidence" value="ECO:0007669"/>
    <property type="project" value="UniProtKB-KW"/>
</dbReference>
<dbReference type="EMBL" id="VYGV01000009">
    <property type="protein sequence ID" value="NWF46024.1"/>
    <property type="molecule type" value="Genomic_DNA"/>
</dbReference>
<dbReference type="PANTHER" id="PTHR30293:SF0">
    <property type="entry name" value="NITROGEN ASSIMILATION REGULATORY PROTEIN NAC"/>
    <property type="match status" value="1"/>
</dbReference>
<gene>
    <name evidence="7" type="ORF">F3K02_12295</name>
</gene>
<organism evidence="7 8">
    <name type="scientific">Hydrogenophaga aromaticivorans</name>
    <dbReference type="NCBI Taxonomy" id="2610898"/>
    <lineage>
        <taxon>Bacteria</taxon>
        <taxon>Pseudomonadati</taxon>
        <taxon>Pseudomonadota</taxon>
        <taxon>Betaproteobacteria</taxon>
        <taxon>Burkholderiales</taxon>
        <taxon>Comamonadaceae</taxon>
        <taxon>Hydrogenophaga</taxon>
    </lineage>
</organism>
<dbReference type="PANTHER" id="PTHR30293">
    <property type="entry name" value="TRANSCRIPTIONAL REGULATORY PROTEIN NAC-RELATED"/>
    <property type="match status" value="1"/>
</dbReference>
<comment type="similarity">
    <text evidence="1">Belongs to the LysR transcriptional regulatory family.</text>
</comment>
<feature type="domain" description="HTH lysR-type" evidence="6">
    <location>
        <begin position="1"/>
        <end position="58"/>
    </location>
</feature>
<proteinExistence type="inferred from homology"/>
<dbReference type="AlphaFoldDB" id="A0A7Y8GW98"/>
<evidence type="ECO:0000256" key="5">
    <source>
        <dbReference type="ARBA" id="ARBA00023163"/>
    </source>
</evidence>
<dbReference type="Pfam" id="PF03466">
    <property type="entry name" value="LysR_substrate"/>
    <property type="match status" value="1"/>
</dbReference>
<evidence type="ECO:0000259" key="6">
    <source>
        <dbReference type="PROSITE" id="PS50931"/>
    </source>
</evidence>
<dbReference type="InterPro" id="IPR005119">
    <property type="entry name" value="LysR_subst-bd"/>
</dbReference>
<keyword evidence="5" id="KW-0804">Transcription</keyword>
<dbReference type="InterPro" id="IPR036390">
    <property type="entry name" value="WH_DNA-bd_sf"/>
</dbReference>
<dbReference type="GO" id="GO:0003700">
    <property type="term" value="F:DNA-binding transcription factor activity"/>
    <property type="evidence" value="ECO:0007669"/>
    <property type="project" value="InterPro"/>
</dbReference>
<dbReference type="SUPFAM" id="SSF46785">
    <property type="entry name" value="Winged helix' DNA-binding domain"/>
    <property type="match status" value="1"/>
</dbReference>
<dbReference type="FunFam" id="1.10.10.10:FF:000001">
    <property type="entry name" value="LysR family transcriptional regulator"/>
    <property type="match status" value="1"/>
</dbReference>
<accession>A0A7Y8GW98</accession>
<keyword evidence="2" id="KW-0805">Transcription regulation</keyword>
<keyword evidence="8" id="KW-1185">Reference proteome</keyword>
<dbReference type="InterPro" id="IPR036388">
    <property type="entry name" value="WH-like_DNA-bd_sf"/>
</dbReference>
<evidence type="ECO:0000313" key="8">
    <source>
        <dbReference type="Proteomes" id="UP000545507"/>
    </source>
</evidence>
<dbReference type="InterPro" id="IPR000847">
    <property type="entry name" value="LysR_HTH_N"/>
</dbReference>
<protein>
    <submittedName>
        <fullName evidence="7">LysR family transcriptional regulator</fullName>
    </submittedName>
</protein>
<dbReference type="PROSITE" id="PS50931">
    <property type="entry name" value="HTH_LYSR"/>
    <property type="match status" value="1"/>
</dbReference>
<dbReference type="Gene3D" id="3.40.190.290">
    <property type="match status" value="1"/>
</dbReference>
<dbReference type="Pfam" id="PF00126">
    <property type="entry name" value="HTH_1"/>
    <property type="match status" value="1"/>
</dbReference>
<name>A0A7Y8GW98_9BURK</name>
<reference evidence="7 8" key="1">
    <citation type="submission" date="2019-09" db="EMBL/GenBank/DDBJ databases">
        <title>Hydrogenophaga aromatica sp. nov., isolated from a para-xylene-degrading enrichment culture.</title>
        <authorList>
            <person name="Tancsics A."/>
            <person name="Banerjee S."/>
        </authorList>
    </citation>
    <scope>NUCLEOTIDE SEQUENCE [LARGE SCALE GENOMIC DNA]</scope>
    <source>
        <strain evidence="7 8">D2P1</strain>
    </source>
</reference>